<keyword evidence="2" id="KW-1185">Reference proteome</keyword>
<accession>A0A9P4TQE8</accession>
<organism evidence="1 2">
    <name type="scientific">Lojkania enalia</name>
    <dbReference type="NCBI Taxonomy" id="147567"/>
    <lineage>
        <taxon>Eukaryota</taxon>
        <taxon>Fungi</taxon>
        <taxon>Dikarya</taxon>
        <taxon>Ascomycota</taxon>
        <taxon>Pezizomycotina</taxon>
        <taxon>Dothideomycetes</taxon>
        <taxon>Pleosporomycetidae</taxon>
        <taxon>Pleosporales</taxon>
        <taxon>Pleosporales incertae sedis</taxon>
        <taxon>Lojkania</taxon>
    </lineage>
</organism>
<protein>
    <submittedName>
        <fullName evidence="1">Uncharacterized protein</fullName>
    </submittedName>
</protein>
<evidence type="ECO:0000313" key="2">
    <source>
        <dbReference type="Proteomes" id="UP000800093"/>
    </source>
</evidence>
<dbReference type="AlphaFoldDB" id="A0A9P4TQE8"/>
<dbReference type="Proteomes" id="UP000800093">
    <property type="component" value="Unassembled WGS sequence"/>
</dbReference>
<gene>
    <name evidence="1" type="ORF">CC78DRAFT_574481</name>
</gene>
<proteinExistence type="predicted"/>
<dbReference type="EMBL" id="ML986581">
    <property type="protein sequence ID" value="KAF2269618.1"/>
    <property type="molecule type" value="Genomic_DNA"/>
</dbReference>
<name>A0A9P4TQE8_9PLEO</name>
<sequence>MAFEIFYHSNNLRAASYKISHTHPNNLLRLPYFSLKLSNLNNLTNLFSNTEIDSKGPNSAMGRLVDEILRHGKCAHANGEVGSVPVFLPTAYPWHPNWICGHPRNDFVRKSIDDVIKQYVDGNFRGLDKTDGQREESGKATQKAISRLEF</sequence>
<reference evidence="2" key="1">
    <citation type="journal article" date="2020" name="Stud. Mycol.">
        <title>101 Dothideomycetes genomes: A test case for predicting lifestyles and emergence of pathogens.</title>
        <authorList>
            <person name="Haridas S."/>
            <person name="Albert R."/>
            <person name="Binder M."/>
            <person name="Bloem J."/>
            <person name="LaButti K."/>
            <person name="Salamov A."/>
            <person name="Andreopoulos B."/>
            <person name="Baker S."/>
            <person name="Barry K."/>
            <person name="Bills G."/>
            <person name="Bluhm B."/>
            <person name="Cannon C."/>
            <person name="Castanera R."/>
            <person name="Culley D."/>
            <person name="Daum C."/>
            <person name="Ezra D."/>
            <person name="Gonzalez J."/>
            <person name="Henrissat B."/>
            <person name="Kuo A."/>
            <person name="Liang C."/>
            <person name="Lipzen A."/>
            <person name="Lutzoni F."/>
            <person name="Magnuson J."/>
            <person name="Mondo S."/>
            <person name="Nolan M."/>
            <person name="Ohm R."/>
            <person name="Pangilinan J."/>
            <person name="Park H.-J."/>
            <person name="Ramirez L."/>
            <person name="Alfaro M."/>
            <person name="Sun H."/>
            <person name="Tritt A."/>
            <person name="Yoshinaga Y."/>
            <person name="Zwiers L.-H."/>
            <person name="Turgeon B."/>
            <person name="Goodwin S."/>
            <person name="Spatafora J."/>
            <person name="Crous P."/>
            <person name="Grigoriev I."/>
        </authorList>
    </citation>
    <scope>NUCLEOTIDE SEQUENCE [LARGE SCALE GENOMIC DNA]</scope>
    <source>
        <strain evidence="2">CBS 304.66</strain>
    </source>
</reference>
<evidence type="ECO:0000313" key="1">
    <source>
        <dbReference type="EMBL" id="KAF2269618.1"/>
    </source>
</evidence>
<comment type="caution">
    <text evidence="1">The sequence shown here is derived from an EMBL/GenBank/DDBJ whole genome shotgun (WGS) entry which is preliminary data.</text>
</comment>